<reference evidence="11 12" key="1">
    <citation type="journal article" date="2009" name="Science">
        <title>Green evolution and dynamic adaptations revealed by genomes of the marine picoeukaryotes Micromonas.</title>
        <authorList>
            <person name="Worden A.Z."/>
            <person name="Lee J.H."/>
            <person name="Mock T."/>
            <person name="Rouze P."/>
            <person name="Simmons M.P."/>
            <person name="Aerts A.L."/>
            <person name="Allen A.E."/>
            <person name="Cuvelier M.L."/>
            <person name="Derelle E."/>
            <person name="Everett M.V."/>
            <person name="Foulon E."/>
            <person name="Grimwood J."/>
            <person name="Gundlach H."/>
            <person name="Henrissat B."/>
            <person name="Napoli C."/>
            <person name="McDonald S.M."/>
            <person name="Parker M.S."/>
            <person name="Rombauts S."/>
            <person name="Salamov A."/>
            <person name="Von Dassow P."/>
            <person name="Badger J.H."/>
            <person name="Coutinho P.M."/>
            <person name="Demir E."/>
            <person name="Dubchak I."/>
            <person name="Gentemann C."/>
            <person name="Eikrem W."/>
            <person name="Gready J.E."/>
            <person name="John U."/>
            <person name="Lanier W."/>
            <person name="Lindquist E.A."/>
            <person name="Lucas S."/>
            <person name="Mayer K.F."/>
            <person name="Moreau H."/>
            <person name="Not F."/>
            <person name="Otillar R."/>
            <person name="Panaud O."/>
            <person name="Pangilinan J."/>
            <person name="Paulsen I."/>
            <person name="Piegu B."/>
            <person name="Poliakov A."/>
            <person name="Robbens S."/>
            <person name="Schmutz J."/>
            <person name="Toulza E."/>
            <person name="Wyss T."/>
            <person name="Zelensky A."/>
            <person name="Zhou K."/>
            <person name="Armbrust E.V."/>
            <person name="Bhattacharya D."/>
            <person name="Goodenough U.W."/>
            <person name="Van de Peer Y."/>
            <person name="Grigoriev I.V."/>
        </authorList>
    </citation>
    <scope>NUCLEOTIDE SEQUENCE [LARGE SCALE GENOMIC DNA]</scope>
    <source>
        <strain evidence="12">RCC299 / NOUM17</strain>
    </source>
</reference>
<evidence type="ECO:0000256" key="8">
    <source>
        <dbReference type="RuleBase" id="RU003671"/>
    </source>
</evidence>
<dbReference type="KEGG" id="mis:MICPUN_93665"/>
<dbReference type="FunFam" id="3.10.150.10:FF:000008">
    <property type="entry name" value="Proliferating cell nuclear antigen"/>
    <property type="match status" value="1"/>
</dbReference>
<dbReference type="SUPFAM" id="SSF55979">
    <property type="entry name" value="DNA clamp"/>
    <property type="match status" value="2"/>
</dbReference>
<dbReference type="InterPro" id="IPR022659">
    <property type="entry name" value="Pr_cel_nuc_antig_CS"/>
</dbReference>
<dbReference type="CDD" id="cd00577">
    <property type="entry name" value="PCNA"/>
    <property type="match status" value="1"/>
</dbReference>
<dbReference type="InParanoid" id="C1E1A5"/>
<dbReference type="GO" id="GO:0006275">
    <property type="term" value="P:regulation of DNA replication"/>
    <property type="evidence" value="ECO:0007669"/>
    <property type="project" value="InterPro"/>
</dbReference>
<dbReference type="OMA" id="EMKLINM"/>
<keyword evidence="4 8" id="KW-0238">DNA-binding</keyword>
<dbReference type="HAMAP" id="MF_00317">
    <property type="entry name" value="DNApol_clamp_arch"/>
    <property type="match status" value="1"/>
</dbReference>
<evidence type="ECO:0000259" key="10">
    <source>
        <dbReference type="Pfam" id="PF02747"/>
    </source>
</evidence>
<dbReference type="InterPro" id="IPR022649">
    <property type="entry name" value="Pr_cel_nuc_antig_C"/>
</dbReference>
<keyword evidence="5 7" id="KW-0539">Nucleus</keyword>
<dbReference type="STRING" id="296587.C1E1A5"/>
<evidence type="ECO:0000256" key="7">
    <source>
        <dbReference type="RuleBase" id="RU000641"/>
    </source>
</evidence>
<name>C1E1A5_MICCC</name>
<dbReference type="FunFam" id="3.70.10.10:FF:000001">
    <property type="entry name" value="Proliferating cell nuclear antigen"/>
    <property type="match status" value="1"/>
</dbReference>
<gene>
    <name evidence="11" type="ORF">MICPUN_93665</name>
</gene>
<comment type="similarity">
    <text evidence="2 8">Belongs to the PCNA family.</text>
</comment>
<comment type="subcellular location">
    <subcellularLocation>
        <location evidence="1 7">Nucleus</location>
    </subcellularLocation>
</comment>
<evidence type="ECO:0000256" key="2">
    <source>
        <dbReference type="ARBA" id="ARBA00010462"/>
    </source>
</evidence>
<dbReference type="NCBIfam" id="TIGR00590">
    <property type="entry name" value="pcna"/>
    <property type="match status" value="1"/>
</dbReference>
<evidence type="ECO:0000313" key="11">
    <source>
        <dbReference type="EMBL" id="ACO62137.1"/>
    </source>
</evidence>
<dbReference type="GO" id="GO:0006272">
    <property type="term" value="P:leading strand elongation"/>
    <property type="evidence" value="ECO:0007669"/>
    <property type="project" value="TreeGrafter"/>
</dbReference>
<dbReference type="Pfam" id="PF02747">
    <property type="entry name" value="PCNA_C"/>
    <property type="match status" value="1"/>
</dbReference>
<dbReference type="RefSeq" id="XP_002500879.1">
    <property type="nucleotide sequence ID" value="XM_002500833.1"/>
</dbReference>
<dbReference type="GO" id="GO:0030337">
    <property type="term" value="F:DNA polymerase processivity factor activity"/>
    <property type="evidence" value="ECO:0007669"/>
    <property type="project" value="InterPro"/>
</dbReference>
<dbReference type="GeneID" id="8241637"/>
<dbReference type="GO" id="GO:0006298">
    <property type="term" value="P:mismatch repair"/>
    <property type="evidence" value="ECO:0007669"/>
    <property type="project" value="TreeGrafter"/>
</dbReference>
<dbReference type="GO" id="GO:0003677">
    <property type="term" value="F:DNA binding"/>
    <property type="evidence" value="ECO:0007669"/>
    <property type="project" value="UniProtKB-KW"/>
</dbReference>
<dbReference type="EMBL" id="CP001324">
    <property type="protein sequence ID" value="ACO62137.1"/>
    <property type="molecule type" value="Genomic_DNA"/>
</dbReference>
<dbReference type="PANTHER" id="PTHR11352">
    <property type="entry name" value="PROLIFERATING CELL NUCLEAR ANTIGEN"/>
    <property type="match status" value="1"/>
</dbReference>
<evidence type="ECO:0000313" key="12">
    <source>
        <dbReference type="Proteomes" id="UP000002009"/>
    </source>
</evidence>
<evidence type="ECO:0000256" key="3">
    <source>
        <dbReference type="ARBA" id="ARBA00022705"/>
    </source>
</evidence>
<feature type="domain" description="Proliferating cell nuclear antigen PCNA C-terminal" evidence="10">
    <location>
        <begin position="127"/>
        <end position="253"/>
    </location>
</feature>
<dbReference type="PANTHER" id="PTHR11352:SF0">
    <property type="entry name" value="PROLIFERATING CELL NUCLEAR ANTIGEN"/>
    <property type="match status" value="1"/>
</dbReference>
<dbReference type="InterPro" id="IPR046938">
    <property type="entry name" value="DNA_clamp_sf"/>
</dbReference>
<dbReference type="InterPro" id="IPR022648">
    <property type="entry name" value="Pr_cel_nuc_antig_N"/>
</dbReference>
<dbReference type="Pfam" id="PF00705">
    <property type="entry name" value="PCNA_N"/>
    <property type="match status" value="1"/>
</dbReference>
<evidence type="ECO:0000256" key="6">
    <source>
        <dbReference type="ARBA" id="ARBA00053268"/>
    </source>
</evidence>
<accession>C1E1A5</accession>
<dbReference type="Proteomes" id="UP000002009">
    <property type="component" value="Chromosome 3"/>
</dbReference>
<feature type="domain" description="Proliferating cell nuclear antigen PCNA N-terminal" evidence="9">
    <location>
        <begin position="1"/>
        <end position="124"/>
    </location>
</feature>
<evidence type="ECO:0000256" key="1">
    <source>
        <dbReference type="ARBA" id="ARBA00004123"/>
    </source>
</evidence>
<dbReference type="FunFam" id="3.10.150.10:FF:000006">
    <property type="entry name" value="Proliferating cell nuclear antigen"/>
    <property type="match status" value="1"/>
</dbReference>
<dbReference type="PROSITE" id="PS00293">
    <property type="entry name" value="PCNA_2"/>
    <property type="match status" value="1"/>
</dbReference>
<dbReference type="GO" id="GO:0019985">
    <property type="term" value="P:translesion synthesis"/>
    <property type="evidence" value="ECO:0007669"/>
    <property type="project" value="TreeGrafter"/>
</dbReference>
<protein>
    <recommendedName>
        <fullName evidence="7">DNA sliding clamp PCNA</fullName>
    </recommendedName>
</protein>
<dbReference type="PRINTS" id="PR00339">
    <property type="entry name" value="PCNACYCLIN"/>
</dbReference>
<evidence type="ECO:0000256" key="4">
    <source>
        <dbReference type="ARBA" id="ARBA00023125"/>
    </source>
</evidence>
<dbReference type="GO" id="GO:0043626">
    <property type="term" value="C:PCNA complex"/>
    <property type="evidence" value="ECO:0007669"/>
    <property type="project" value="TreeGrafter"/>
</dbReference>
<dbReference type="eggNOG" id="KOG1636">
    <property type="taxonomic scope" value="Eukaryota"/>
</dbReference>
<dbReference type="Gene3D" id="3.70.10.10">
    <property type="match status" value="1"/>
</dbReference>
<keyword evidence="3 8" id="KW-0235">DNA replication</keyword>
<sequence length="263" mass="29240">MFEARLVQGSLLKKVLESIKDLVTDANFDCSNNGFALQAMDSSHVSLVALLLRSDGFEHYRCDRNMTMGMNLSNMSKMLKCAGNEDIITMKADDTGDVVTFMFESPDQDKISDFELKLMDIDSEHLGIPDTEYAATVKMPSSEFMRICRDLSSIGDTVTISVSKDGVKFSTTGDIGQANITCRQNTSVDKEEQTIIELQEPVTLTFALRYLNSFTKATPLAPTVQLQMSKELPVVVQYLIADMGYVRYYLAPKIEDDETAEAA</sequence>
<keyword evidence="12" id="KW-1185">Reference proteome</keyword>
<dbReference type="InterPro" id="IPR000730">
    <property type="entry name" value="Pr_cel_nuc_antig"/>
</dbReference>
<dbReference type="PROSITE" id="PS01251">
    <property type="entry name" value="PCNA_1"/>
    <property type="match status" value="1"/>
</dbReference>
<dbReference type="AlphaFoldDB" id="C1E1A5"/>
<evidence type="ECO:0000256" key="5">
    <source>
        <dbReference type="ARBA" id="ARBA00023242"/>
    </source>
</evidence>
<dbReference type="FunCoup" id="C1E1A5">
    <property type="interactions" value="1700"/>
</dbReference>
<organism evidence="11 12">
    <name type="scientific">Micromonas commoda (strain RCC299 / NOUM17 / CCMP2709)</name>
    <name type="common">Picoplanktonic green alga</name>
    <dbReference type="NCBI Taxonomy" id="296587"/>
    <lineage>
        <taxon>Eukaryota</taxon>
        <taxon>Viridiplantae</taxon>
        <taxon>Chlorophyta</taxon>
        <taxon>Mamiellophyceae</taxon>
        <taxon>Mamiellales</taxon>
        <taxon>Mamiellaceae</taxon>
        <taxon>Micromonas</taxon>
    </lineage>
</organism>
<proteinExistence type="inferred from homology"/>
<comment type="function">
    <text evidence="7">This protein is an auxiliary protein of DNA polymerase delta and is involved in the control of eukaryotic DNA replication by increasing the polymerase's processivity during elongation of the leading strand.</text>
</comment>
<evidence type="ECO:0000259" key="9">
    <source>
        <dbReference type="Pfam" id="PF00705"/>
    </source>
</evidence>
<comment type="function">
    <text evidence="6">This protein is an auxiliary protein of DNA polymerase delta and is involved in the control of eukaryotic DNA replication by increasing the polymerase's processibility during elongation of the leading strand.</text>
</comment>
<dbReference type="OrthoDB" id="534348at2759"/>